<name>A0ABQ3I1S9_9SPHI</name>
<keyword evidence="2" id="KW-1185">Reference proteome</keyword>
<organism evidence="1 2">
    <name type="scientific">Sphingobacterium griseoflavum</name>
    <dbReference type="NCBI Taxonomy" id="1474952"/>
    <lineage>
        <taxon>Bacteria</taxon>
        <taxon>Pseudomonadati</taxon>
        <taxon>Bacteroidota</taxon>
        <taxon>Sphingobacteriia</taxon>
        <taxon>Sphingobacteriales</taxon>
        <taxon>Sphingobacteriaceae</taxon>
        <taxon>Sphingobacterium</taxon>
    </lineage>
</organism>
<accession>A0ABQ3I1S9</accession>
<dbReference type="Proteomes" id="UP000620550">
    <property type="component" value="Unassembled WGS sequence"/>
</dbReference>
<evidence type="ECO:0000313" key="1">
    <source>
        <dbReference type="EMBL" id="GHE49522.1"/>
    </source>
</evidence>
<sequence>MSDKQSLDRLRETGNLEEAAAEAMEGKLAFHRNLLKVHQSMQSTHLEALNLIIQITKQSK</sequence>
<proteinExistence type="predicted"/>
<comment type="caution">
    <text evidence="1">The sequence shown here is derived from an EMBL/GenBank/DDBJ whole genome shotgun (WGS) entry which is preliminary data.</text>
</comment>
<protein>
    <submittedName>
        <fullName evidence="1">Uncharacterized protein</fullName>
    </submittedName>
</protein>
<gene>
    <name evidence="1" type="ORF">GCM10017764_35640</name>
</gene>
<reference evidence="2" key="1">
    <citation type="journal article" date="2019" name="Int. J. Syst. Evol. Microbiol.">
        <title>The Global Catalogue of Microorganisms (GCM) 10K type strain sequencing project: providing services to taxonomists for standard genome sequencing and annotation.</title>
        <authorList>
            <consortium name="The Broad Institute Genomics Platform"/>
            <consortium name="The Broad Institute Genome Sequencing Center for Infectious Disease"/>
            <person name="Wu L."/>
            <person name="Ma J."/>
        </authorList>
    </citation>
    <scope>NUCLEOTIDE SEQUENCE [LARGE SCALE GENOMIC DNA]</scope>
    <source>
        <strain evidence="2">CGMCC 1.12966</strain>
    </source>
</reference>
<evidence type="ECO:0000313" key="2">
    <source>
        <dbReference type="Proteomes" id="UP000620550"/>
    </source>
</evidence>
<dbReference type="EMBL" id="BNAF01000020">
    <property type="protein sequence ID" value="GHE49522.1"/>
    <property type="molecule type" value="Genomic_DNA"/>
</dbReference>
<dbReference type="RefSeq" id="WP_189628096.1">
    <property type="nucleotide sequence ID" value="NZ_BNAF01000020.1"/>
</dbReference>